<reference evidence="11" key="1">
    <citation type="journal article" date="2014" name="Int. J. Syst. Evol. Microbiol.">
        <title>Complete genome sequence of Corynebacterium casei LMG S-19264T (=DSM 44701T), isolated from a smear-ripened cheese.</title>
        <authorList>
            <consortium name="US DOE Joint Genome Institute (JGI-PGF)"/>
            <person name="Walter F."/>
            <person name="Albersmeier A."/>
            <person name="Kalinowski J."/>
            <person name="Ruckert C."/>
        </authorList>
    </citation>
    <scope>NUCLEOTIDE SEQUENCE</scope>
    <source>
        <strain evidence="11">CGMCC 1.15478</strain>
    </source>
</reference>
<evidence type="ECO:0000256" key="8">
    <source>
        <dbReference type="SAM" id="MobiDB-lite"/>
    </source>
</evidence>
<dbReference type="GO" id="GO:0005507">
    <property type="term" value="F:copper ion binding"/>
    <property type="evidence" value="ECO:0007669"/>
    <property type="project" value="InterPro"/>
</dbReference>
<dbReference type="InterPro" id="IPR002386">
    <property type="entry name" value="Amicyanin/Pseudoazurin"/>
</dbReference>
<keyword evidence="5" id="KW-0249">Electron transport</keyword>
<evidence type="ECO:0000256" key="4">
    <source>
        <dbReference type="ARBA" id="ARBA00022764"/>
    </source>
</evidence>
<feature type="chain" id="PRO_5038079420" description="Blue (type 1) copper domain-containing protein" evidence="9">
    <location>
        <begin position="24"/>
        <end position="140"/>
    </location>
</feature>
<feature type="compositionally biased region" description="Low complexity" evidence="8">
    <location>
        <begin position="33"/>
        <end position="45"/>
    </location>
</feature>
<organism evidence="11 12">
    <name type="scientific">Hoyosella rhizosphaerae</name>
    <dbReference type="NCBI Taxonomy" id="1755582"/>
    <lineage>
        <taxon>Bacteria</taxon>
        <taxon>Bacillati</taxon>
        <taxon>Actinomycetota</taxon>
        <taxon>Actinomycetes</taxon>
        <taxon>Mycobacteriales</taxon>
        <taxon>Hoyosellaceae</taxon>
        <taxon>Hoyosella</taxon>
    </lineage>
</organism>
<evidence type="ECO:0000256" key="3">
    <source>
        <dbReference type="ARBA" id="ARBA00022723"/>
    </source>
</evidence>
<keyword evidence="4" id="KW-0574">Periplasm</keyword>
<dbReference type="PANTHER" id="PTHR36507:SF1">
    <property type="entry name" value="BLL1555 PROTEIN"/>
    <property type="match status" value="1"/>
</dbReference>
<dbReference type="InterPro" id="IPR000923">
    <property type="entry name" value="BlueCu_1"/>
</dbReference>
<dbReference type="Pfam" id="PF00127">
    <property type="entry name" value="Copper-bind"/>
    <property type="match status" value="1"/>
</dbReference>
<dbReference type="InterPro" id="IPR052721">
    <property type="entry name" value="ET_Amicyanin"/>
</dbReference>
<evidence type="ECO:0000256" key="6">
    <source>
        <dbReference type="ARBA" id="ARBA00023008"/>
    </source>
</evidence>
<evidence type="ECO:0000259" key="10">
    <source>
        <dbReference type="Pfam" id="PF00127"/>
    </source>
</evidence>
<reference evidence="11" key="2">
    <citation type="submission" date="2020-09" db="EMBL/GenBank/DDBJ databases">
        <authorList>
            <person name="Sun Q."/>
            <person name="Zhou Y."/>
        </authorList>
    </citation>
    <scope>NUCLEOTIDE SEQUENCE</scope>
    <source>
        <strain evidence="11">CGMCC 1.15478</strain>
    </source>
</reference>
<evidence type="ECO:0000256" key="1">
    <source>
        <dbReference type="ARBA" id="ARBA00004418"/>
    </source>
</evidence>
<comment type="caution">
    <text evidence="11">The sequence shown here is derived from an EMBL/GenBank/DDBJ whole genome shotgun (WGS) entry which is preliminary data.</text>
</comment>
<evidence type="ECO:0000313" key="12">
    <source>
        <dbReference type="Proteomes" id="UP000641514"/>
    </source>
</evidence>
<keyword evidence="2" id="KW-0813">Transport</keyword>
<sequence length="140" mass="14861">MVIKTTRTLVAAAAVLVMGAATACGTDTDETEQPAPIETTETATEAPDDDVDADSAAATVEVTGFSFEPSTVTVSVGDTVEWVFGHGQTPHNVVGRDGAPDDFRSPTLREETWSYTFTEAGEYNYICSIHPQMQGTVVVE</sequence>
<dbReference type="PROSITE" id="PS51257">
    <property type="entry name" value="PROKAR_LIPOPROTEIN"/>
    <property type="match status" value="1"/>
</dbReference>
<keyword evidence="9" id="KW-0732">Signal</keyword>
<keyword evidence="3 7" id="KW-0479">Metal-binding</keyword>
<proteinExistence type="predicted"/>
<accession>A0A916UDQ4</accession>
<dbReference type="PANTHER" id="PTHR36507">
    <property type="entry name" value="BLL1555 PROTEIN"/>
    <property type="match status" value="1"/>
</dbReference>
<evidence type="ECO:0000256" key="2">
    <source>
        <dbReference type="ARBA" id="ARBA00022448"/>
    </source>
</evidence>
<dbReference type="RefSeq" id="WP_188674501.1">
    <property type="nucleotide sequence ID" value="NZ_BMJH01000002.1"/>
</dbReference>
<keyword evidence="12" id="KW-1185">Reference proteome</keyword>
<feature type="binding site" evidence="7">
    <location>
        <position position="130"/>
    </location>
    <ligand>
        <name>Cu cation</name>
        <dbReference type="ChEBI" id="CHEBI:23378"/>
    </ligand>
</feature>
<dbReference type="Gene3D" id="2.60.40.420">
    <property type="entry name" value="Cupredoxins - blue copper proteins"/>
    <property type="match status" value="1"/>
</dbReference>
<keyword evidence="6 7" id="KW-0186">Copper</keyword>
<dbReference type="InterPro" id="IPR008972">
    <property type="entry name" value="Cupredoxin"/>
</dbReference>
<evidence type="ECO:0000256" key="5">
    <source>
        <dbReference type="ARBA" id="ARBA00022982"/>
    </source>
</evidence>
<feature type="binding site" evidence="7">
    <location>
        <position position="91"/>
    </location>
    <ligand>
        <name>Cu cation</name>
        <dbReference type="ChEBI" id="CHEBI:23378"/>
    </ligand>
</feature>
<dbReference type="AlphaFoldDB" id="A0A916UDQ4"/>
<name>A0A916UDQ4_9ACTN</name>
<protein>
    <recommendedName>
        <fullName evidence="10">Blue (type 1) copper domain-containing protein</fullName>
    </recommendedName>
</protein>
<dbReference type="SUPFAM" id="SSF49503">
    <property type="entry name" value="Cupredoxins"/>
    <property type="match status" value="1"/>
</dbReference>
<feature type="signal peptide" evidence="9">
    <location>
        <begin position="1"/>
        <end position="23"/>
    </location>
</feature>
<comment type="subcellular location">
    <subcellularLocation>
        <location evidence="1">Periplasm</location>
    </subcellularLocation>
</comment>
<evidence type="ECO:0000256" key="9">
    <source>
        <dbReference type="SAM" id="SignalP"/>
    </source>
</evidence>
<feature type="domain" description="Blue (type 1) copper" evidence="10">
    <location>
        <begin position="58"/>
        <end position="140"/>
    </location>
</feature>
<dbReference type="GO" id="GO:0009055">
    <property type="term" value="F:electron transfer activity"/>
    <property type="evidence" value="ECO:0007669"/>
    <property type="project" value="InterPro"/>
</dbReference>
<dbReference type="PRINTS" id="PR00155">
    <property type="entry name" value="AMICYANIN"/>
</dbReference>
<feature type="binding site" evidence="7">
    <location>
        <position position="127"/>
    </location>
    <ligand>
        <name>Cu cation</name>
        <dbReference type="ChEBI" id="CHEBI:23378"/>
    </ligand>
</feature>
<dbReference type="Proteomes" id="UP000641514">
    <property type="component" value="Unassembled WGS sequence"/>
</dbReference>
<comment type="cofactor">
    <cofactor evidence="7">
        <name>Cu cation</name>
        <dbReference type="ChEBI" id="CHEBI:23378"/>
    </cofactor>
    <text evidence="7">Binds 1 copper ion per subunit.</text>
</comment>
<evidence type="ECO:0000256" key="7">
    <source>
        <dbReference type="PIRSR" id="PIRSR602386-1"/>
    </source>
</evidence>
<feature type="region of interest" description="Disordered" evidence="8">
    <location>
        <begin position="26"/>
        <end position="50"/>
    </location>
</feature>
<gene>
    <name evidence="11" type="ORF">GCM10011410_22290</name>
</gene>
<evidence type="ECO:0000313" key="11">
    <source>
        <dbReference type="EMBL" id="GGC69014.1"/>
    </source>
</evidence>
<dbReference type="GO" id="GO:0042597">
    <property type="term" value="C:periplasmic space"/>
    <property type="evidence" value="ECO:0007669"/>
    <property type="project" value="UniProtKB-SubCell"/>
</dbReference>
<dbReference type="EMBL" id="BMJH01000002">
    <property type="protein sequence ID" value="GGC69014.1"/>
    <property type="molecule type" value="Genomic_DNA"/>
</dbReference>